<dbReference type="NCBIfam" id="NF047825">
    <property type="entry name" value="T-richsensTspOAlph"/>
    <property type="match status" value="1"/>
</dbReference>
<dbReference type="InterPro" id="IPR004307">
    <property type="entry name" value="TspO_MBR"/>
</dbReference>
<keyword evidence="8" id="KW-1185">Reference proteome</keyword>
<evidence type="ECO:0000256" key="6">
    <source>
        <dbReference type="SAM" id="Phobius"/>
    </source>
</evidence>
<keyword evidence="4 6" id="KW-1133">Transmembrane helix</keyword>
<comment type="similarity">
    <text evidence="2">Belongs to the TspO/BZRP family.</text>
</comment>
<evidence type="ECO:0000313" key="8">
    <source>
        <dbReference type="Proteomes" id="UP000243978"/>
    </source>
</evidence>
<keyword evidence="3 6" id="KW-0812">Transmembrane</keyword>
<feature type="transmembrane region" description="Helical" evidence="6">
    <location>
        <begin position="124"/>
        <end position="145"/>
    </location>
</feature>
<dbReference type="InterPro" id="IPR038330">
    <property type="entry name" value="TspO/MBR-related_sf"/>
</dbReference>
<protein>
    <submittedName>
        <fullName evidence="7">TspO/MBR related protein</fullName>
    </submittedName>
</protein>
<comment type="caution">
    <text evidence="7">The sequence shown here is derived from an EMBL/GenBank/DDBJ whole genome shotgun (WGS) entry which is preliminary data.</text>
</comment>
<keyword evidence="5 6" id="KW-0472">Membrane</keyword>
<dbReference type="PANTHER" id="PTHR10057:SF0">
    <property type="entry name" value="TRANSLOCATOR PROTEIN"/>
    <property type="match status" value="1"/>
</dbReference>
<dbReference type="PANTHER" id="PTHR10057">
    <property type="entry name" value="PERIPHERAL-TYPE BENZODIAZEPINE RECEPTOR"/>
    <property type="match status" value="1"/>
</dbReference>
<evidence type="ECO:0000256" key="3">
    <source>
        <dbReference type="ARBA" id="ARBA00022692"/>
    </source>
</evidence>
<dbReference type="FunFam" id="1.20.1260.100:FF:000001">
    <property type="entry name" value="translocator protein 2"/>
    <property type="match status" value="1"/>
</dbReference>
<name>A0A2T6BPF2_9RHOB</name>
<dbReference type="PIRSF" id="PIRSF005859">
    <property type="entry name" value="PBR"/>
    <property type="match status" value="1"/>
</dbReference>
<dbReference type="GO" id="GO:0033013">
    <property type="term" value="P:tetrapyrrole metabolic process"/>
    <property type="evidence" value="ECO:0007669"/>
    <property type="project" value="UniProtKB-ARBA"/>
</dbReference>
<dbReference type="GO" id="GO:0016020">
    <property type="term" value="C:membrane"/>
    <property type="evidence" value="ECO:0007669"/>
    <property type="project" value="UniProtKB-SubCell"/>
</dbReference>
<dbReference type="OrthoDB" id="9795496at2"/>
<accession>A0A2T6BPF2</accession>
<feature type="transmembrane region" description="Helical" evidence="6">
    <location>
        <begin position="45"/>
        <end position="64"/>
    </location>
</feature>
<gene>
    <name evidence="7" type="ORF">C8N43_2626</name>
</gene>
<dbReference type="Gene3D" id="1.20.1260.100">
    <property type="entry name" value="TspO/MBR protein"/>
    <property type="match status" value="1"/>
</dbReference>
<dbReference type="Pfam" id="PF03073">
    <property type="entry name" value="TspO_MBR"/>
    <property type="match status" value="1"/>
</dbReference>
<feature type="transmembrane region" description="Helical" evidence="6">
    <location>
        <begin position="71"/>
        <end position="90"/>
    </location>
</feature>
<comment type="subcellular location">
    <subcellularLocation>
        <location evidence="1">Membrane</location>
        <topology evidence="1">Multi-pass membrane protein</topology>
    </subcellularLocation>
</comment>
<dbReference type="RefSeq" id="WP_107846004.1">
    <property type="nucleotide sequence ID" value="NZ_QBKS01000001.1"/>
</dbReference>
<organism evidence="7 8">
    <name type="scientific">Litoreibacter ponti</name>
    <dbReference type="NCBI Taxonomy" id="1510457"/>
    <lineage>
        <taxon>Bacteria</taxon>
        <taxon>Pseudomonadati</taxon>
        <taxon>Pseudomonadota</taxon>
        <taxon>Alphaproteobacteria</taxon>
        <taxon>Rhodobacterales</taxon>
        <taxon>Roseobacteraceae</taxon>
        <taxon>Litoreibacter</taxon>
    </lineage>
</organism>
<dbReference type="CDD" id="cd15904">
    <property type="entry name" value="TSPO_MBR"/>
    <property type="match status" value="1"/>
</dbReference>
<evidence type="ECO:0000313" key="7">
    <source>
        <dbReference type="EMBL" id="PTX57951.1"/>
    </source>
</evidence>
<dbReference type="EMBL" id="QBKS01000001">
    <property type="protein sequence ID" value="PTX57951.1"/>
    <property type="molecule type" value="Genomic_DNA"/>
</dbReference>
<dbReference type="AlphaFoldDB" id="A0A2T6BPF2"/>
<evidence type="ECO:0000256" key="5">
    <source>
        <dbReference type="ARBA" id="ARBA00023136"/>
    </source>
</evidence>
<evidence type="ECO:0000256" key="1">
    <source>
        <dbReference type="ARBA" id="ARBA00004141"/>
    </source>
</evidence>
<feature type="transmembrane region" description="Helical" evidence="6">
    <location>
        <begin position="96"/>
        <end position="117"/>
    </location>
</feature>
<proteinExistence type="inferred from homology"/>
<reference evidence="7 8" key="1">
    <citation type="submission" date="2018-04" db="EMBL/GenBank/DDBJ databases">
        <title>Genomic Encyclopedia of Archaeal and Bacterial Type Strains, Phase II (KMG-II): from individual species to whole genera.</title>
        <authorList>
            <person name="Goeker M."/>
        </authorList>
    </citation>
    <scope>NUCLEOTIDE SEQUENCE [LARGE SCALE GENOMIC DNA]</scope>
    <source>
        <strain evidence="7 8">DSM 100977</strain>
    </source>
</reference>
<dbReference type="Proteomes" id="UP000243978">
    <property type="component" value="Unassembled WGS sequence"/>
</dbReference>
<evidence type="ECO:0000256" key="2">
    <source>
        <dbReference type="ARBA" id="ARBA00007524"/>
    </source>
</evidence>
<evidence type="ECO:0000256" key="4">
    <source>
        <dbReference type="ARBA" id="ARBA00022989"/>
    </source>
</evidence>
<sequence length="159" mass="17907">MDWMLFVIFLCACFAAGTTGAVFMPGEWYRKLDKPDWTPPDWVFPLTWTTLYICMSFAGARIAVLDDNAYAVALWALQIALNTLWTPIFFGLRRLGFAMGVIVALWISVAACLLAFLQLDFLAAIAFAPYLVWVTIAAALNYSVWRRNPDIDALEPDKI</sequence>